<feature type="non-terminal residue" evidence="2">
    <location>
        <position position="509"/>
    </location>
</feature>
<dbReference type="InterPro" id="IPR013783">
    <property type="entry name" value="Ig-like_fold"/>
</dbReference>
<reference evidence="2" key="1">
    <citation type="submission" date="2018-05" db="EMBL/GenBank/DDBJ databases">
        <authorList>
            <person name="Lanie J.A."/>
            <person name="Ng W.-L."/>
            <person name="Kazmierczak K.M."/>
            <person name="Andrzejewski T.M."/>
            <person name="Davidsen T.M."/>
            <person name="Wayne K.J."/>
            <person name="Tettelin H."/>
            <person name="Glass J.I."/>
            <person name="Rusch D."/>
            <person name="Podicherti R."/>
            <person name="Tsui H.-C.T."/>
            <person name="Winkler M.E."/>
        </authorList>
    </citation>
    <scope>NUCLEOTIDE SEQUENCE</scope>
</reference>
<dbReference type="AlphaFoldDB" id="A0A381Z610"/>
<dbReference type="EMBL" id="UINC01019968">
    <property type="protein sequence ID" value="SVA84312.1"/>
    <property type="molecule type" value="Genomic_DNA"/>
</dbReference>
<feature type="domain" description="Bacterial Ig-like" evidence="1">
    <location>
        <begin position="303"/>
        <end position="398"/>
    </location>
</feature>
<sequence>MGFKSLHKYLKQLGSCVKLYTVFTILFSNQLYGDIITSAATSGGHEVPLYYNNTNNGGITVNVTLTGTDSTTFSANGNLRLYISFAENGVEPNPPAVNPWVNFTTAGIVAFNGSNNASIHFNYNDISDGSINGAPQDDGFKIKVYLQILTPTFATAEEDVSFDDHNGGTTDYLIYDRVDPWLSSFSYPKTNAAAANTSGNEYPFNTKEITFNLSDNLYDYISNNPTGPTYTSYIKYINVAPPNLEYTHQIVLNSGAITVNTSSSNLVHGQRYQIKYYLVDKAGNTRGPSNVNNPNNDNDWEYDTTPPTMTITPTPNVNGKPSNKGMVVLTFNSNDETTNFLESDISLTGGGILRNFTVNTPNEEWLDTLDATTEGINTVSIALGRFTDLAGNDNTQSQFSYTWDKTLPTIGIDANLTNNSDDIVNFAEQATVIFKGTTNAPNDSIVYISVTDDSTGRGTENILTTTATVNGAAGTWETAPFDISTLDDGDISVTAEVYDKAGNLGMTVP</sequence>
<evidence type="ECO:0000259" key="1">
    <source>
        <dbReference type="Pfam" id="PF19078"/>
    </source>
</evidence>
<accession>A0A381Z610</accession>
<dbReference type="InterPro" id="IPR044048">
    <property type="entry name" value="Big_12"/>
</dbReference>
<evidence type="ECO:0000313" key="2">
    <source>
        <dbReference type="EMBL" id="SVA84312.1"/>
    </source>
</evidence>
<organism evidence="2">
    <name type="scientific">marine metagenome</name>
    <dbReference type="NCBI Taxonomy" id="408172"/>
    <lineage>
        <taxon>unclassified sequences</taxon>
        <taxon>metagenomes</taxon>
        <taxon>ecological metagenomes</taxon>
    </lineage>
</organism>
<name>A0A381Z610_9ZZZZ</name>
<gene>
    <name evidence="2" type="ORF">METZ01_LOCUS137166</name>
</gene>
<proteinExistence type="predicted"/>
<dbReference type="Pfam" id="PF19078">
    <property type="entry name" value="Big_12"/>
    <property type="match status" value="1"/>
</dbReference>
<protein>
    <recommendedName>
        <fullName evidence="1">Bacterial Ig-like domain-containing protein</fullName>
    </recommendedName>
</protein>
<dbReference type="Gene3D" id="2.60.40.10">
    <property type="entry name" value="Immunoglobulins"/>
    <property type="match status" value="1"/>
</dbReference>